<dbReference type="AlphaFoldDB" id="A0A0B7F2M2"/>
<dbReference type="Proteomes" id="UP000059188">
    <property type="component" value="Unassembled WGS sequence"/>
</dbReference>
<evidence type="ECO:0000313" key="2">
    <source>
        <dbReference type="Proteomes" id="UP000059188"/>
    </source>
</evidence>
<organism evidence="1 2">
    <name type="scientific">Thanatephorus cucumeris (strain AG1-IB / isolate 7/3/14)</name>
    <name type="common">Lettuce bottom rot fungus</name>
    <name type="synonym">Rhizoctonia solani</name>
    <dbReference type="NCBI Taxonomy" id="1108050"/>
    <lineage>
        <taxon>Eukaryota</taxon>
        <taxon>Fungi</taxon>
        <taxon>Dikarya</taxon>
        <taxon>Basidiomycota</taxon>
        <taxon>Agaricomycotina</taxon>
        <taxon>Agaricomycetes</taxon>
        <taxon>Cantharellales</taxon>
        <taxon>Ceratobasidiaceae</taxon>
        <taxon>Rhizoctonia</taxon>
        <taxon>Rhizoctonia solani AG-1</taxon>
    </lineage>
</organism>
<proteinExistence type="predicted"/>
<keyword evidence="2" id="KW-1185">Reference proteome</keyword>
<sequence>MSADSDTRPTLQELEELKGALLKRVHNGIHTSLEGARDLVAGVVCAPALAAQYLLQVGKFAEAHWLASNAARFGAIHIQEVASPTRLTLFSQLFHAGSIIL</sequence>
<gene>
    <name evidence="1" type="ORF">RSOLAG1IB_00290</name>
</gene>
<name>A0A0B7F2M2_THACB</name>
<reference evidence="1 2" key="1">
    <citation type="submission" date="2014-11" db="EMBL/GenBank/DDBJ databases">
        <authorList>
            <person name="Wibberg Daniel"/>
        </authorList>
    </citation>
    <scope>NUCLEOTIDE SEQUENCE [LARGE SCALE GENOMIC DNA]</scope>
    <source>
        <strain evidence="1">Rhizoctonia solani AG1-IB 7/3/14</strain>
    </source>
</reference>
<accession>A0A0B7F2M2</accession>
<evidence type="ECO:0000313" key="1">
    <source>
        <dbReference type="EMBL" id="CEL51755.1"/>
    </source>
</evidence>
<protein>
    <submittedName>
        <fullName evidence="1">Uncharacterized protein</fullName>
    </submittedName>
</protein>
<dbReference type="EMBL" id="LN679100">
    <property type="protein sequence ID" value="CEL51755.1"/>
    <property type="molecule type" value="Genomic_DNA"/>
</dbReference>